<dbReference type="PANTHER" id="PTHR41299:SF1">
    <property type="entry name" value="THIAMINE PYROPHOSPHOKINASE"/>
    <property type="match status" value="1"/>
</dbReference>
<evidence type="ECO:0000256" key="2">
    <source>
        <dbReference type="ARBA" id="ARBA00022741"/>
    </source>
</evidence>
<evidence type="ECO:0000256" key="5">
    <source>
        <dbReference type="NCBIfam" id="TIGR01378"/>
    </source>
</evidence>
<keyword evidence="1 8" id="KW-0808">Transferase</keyword>
<dbReference type="InterPro" id="IPR053149">
    <property type="entry name" value="TPK"/>
</dbReference>
<proteinExistence type="predicted"/>
<dbReference type="SUPFAM" id="SSF63999">
    <property type="entry name" value="Thiamin pyrophosphokinase, catalytic domain"/>
    <property type="match status" value="1"/>
</dbReference>
<evidence type="ECO:0000256" key="4">
    <source>
        <dbReference type="ARBA" id="ARBA00022840"/>
    </source>
</evidence>
<evidence type="ECO:0000259" key="7">
    <source>
        <dbReference type="Pfam" id="PF04265"/>
    </source>
</evidence>
<evidence type="ECO:0000256" key="1">
    <source>
        <dbReference type="ARBA" id="ARBA00022679"/>
    </source>
</evidence>
<dbReference type="InterPro" id="IPR007373">
    <property type="entry name" value="Thiamin_PyroPKinase_B1-bd"/>
</dbReference>
<dbReference type="Proteomes" id="UP001595547">
    <property type="component" value="Unassembled WGS sequence"/>
</dbReference>
<dbReference type="GO" id="GO:0004788">
    <property type="term" value="F:thiamine diphosphokinase activity"/>
    <property type="evidence" value="ECO:0007669"/>
    <property type="project" value="UniProtKB-EC"/>
</dbReference>
<keyword evidence="9" id="KW-1185">Reference proteome</keyword>
<comment type="caution">
    <text evidence="8">The sequence shown here is derived from an EMBL/GenBank/DDBJ whole genome shotgun (WGS) entry which is preliminary data.</text>
</comment>
<dbReference type="InterPro" id="IPR006282">
    <property type="entry name" value="Thi_PPkinase"/>
</dbReference>
<dbReference type="Pfam" id="PF04263">
    <property type="entry name" value="TPK_catalytic"/>
    <property type="match status" value="1"/>
</dbReference>
<dbReference type="SUPFAM" id="SSF63862">
    <property type="entry name" value="Thiamin pyrophosphokinase, substrate-binding domain"/>
    <property type="match status" value="1"/>
</dbReference>
<dbReference type="CDD" id="cd07995">
    <property type="entry name" value="TPK"/>
    <property type="match status" value="1"/>
</dbReference>
<dbReference type="Gene3D" id="3.40.50.10240">
    <property type="entry name" value="Thiamin pyrophosphokinase, catalytic domain"/>
    <property type="match status" value="1"/>
</dbReference>
<protein>
    <recommendedName>
        <fullName evidence="5">Thiamine diphosphokinase</fullName>
        <ecNumber evidence="5">2.7.6.2</ecNumber>
    </recommendedName>
</protein>
<dbReference type="EC" id="2.7.6.2" evidence="5"/>
<dbReference type="InterPro" id="IPR036371">
    <property type="entry name" value="TPK_B1-bd_sf"/>
</dbReference>
<evidence type="ECO:0000313" key="8">
    <source>
        <dbReference type="EMBL" id="MFC3179673.1"/>
    </source>
</evidence>
<dbReference type="RefSeq" id="WP_380071307.1">
    <property type="nucleotide sequence ID" value="NZ_JBHRTO010000001.1"/>
</dbReference>
<evidence type="ECO:0000259" key="6">
    <source>
        <dbReference type="Pfam" id="PF04263"/>
    </source>
</evidence>
<feature type="domain" description="Thiamin pyrophosphokinase thiamin-binding" evidence="7">
    <location>
        <begin position="146"/>
        <end position="194"/>
    </location>
</feature>
<accession>A0ABV7IUZ4</accession>
<dbReference type="InterPro" id="IPR007371">
    <property type="entry name" value="TPK_catalytic"/>
</dbReference>
<organism evidence="8 9">
    <name type="scientific">Cypionkella sinensis</name>
    <dbReference type="NCBI Taxonomy" id="1756043"/>
    <lineage>
        <taxon>Bacteria</taxon>
        <taxon>Pseudomonadati</taxon>
        <taxon>Pseudomonadota</taxon>
        <taxon>Alphaproteobacteria</taxon>
        <taxon>Rhodobacterales</taxon>
        <taxon>Paracoccaceae</taxon>
        <taxon>Cypionkella</taxon>
    </lineage>
</organism>
<keyword evidence="2" id="KW-0547">Nucleotide-binding</keyword>
<evidence type="ECO:0000256" key="3">
    <source>
        <dbReference type="ARBA" id="ARBA00022777"/>
    </source>
</evidence>
<reference evidence="9" key="1">
    <citation type="journal article" date="2019" name="Int. J. Syst. Evol. Microbiol.">
        <title>The Global Catalogue of Microorganisms (GCM) 10K type strain sequencing project: providing services to taxonomists for standard genome sequencing and annotation.</title>
        <authorList>
            <consortium name="The Broad Institute Genomics Platform"/>
            <consortium name="The Broad Institute Genome Sequencing Center for Infectious Disease"/>
            <person name="Wu L."/>
            <person name="Ma J."/>
        </authorList>
    </citation>
    <scope>NUCLEOTIDE SEQUENCE [LARGE SCALE GENOMIC DNA]</scope>
    <source>
        <strain evidence="9">KCTC 52039</strain>
    </source>
</reference>
<feature type="domain" description="Thiamin pyrophosphokinase catalytic" evidence="6">
    <location>
        <begin position="27"/>
        <end position="120"/>
    </location>
</feature>
<dbReference type="NCBIfam" id="TIGR01378">
    <property type="entry name" value="thi_PPkinase"/>
    <property type="match status" value="1"/>
</dbReference>
<gene>
    <name evidence="8" type="ORF">ACFOGH_01625</name>
</gene>
<dbReference type="EMBL" id="JBHRTO010000001">
    <property type="protein sequence ID" value="MFC3179673.1"/>
    <property type="molecule type" value="Genomic_DNA"/>
</dbReference>
<dbReference type="Pfam" id="PF04265">
    <property type="entry name" value="TPK_B1_binding"/>
    <property type="match status" value="1"/>
</dbReference>
<keyword evidence="3" id="KW-0418">Kinase</keyword>
<name>A0ABV7IUZ4_9RHOB</name>
<sequence length="222" mass="23217">MIVDSKQGVTLAGGGPFGKAQLTRALRFAPRIVGADGGADRLLALGVEPEAVIGDMDSISDQARARLAGRLFPIAEQVTTDFDKALRSITAPFVLGIGFAGARLDHGLAVLNALARAPEQRCLVLSPQDVIFLAPPALRLDLPLGSRFSLFPMAPVTGESQGLRWPLQGLDFAPDGMIGTSNEVSGPVEMRFSARKMLVILPIRSLAAALRGLGVASPARGG</sequence>
<evidence type="ECO:0000313" key="9">
    <source>
        <dbReference type="Proteomes" id="UP001595547"/>
    </source>
</evidence>
<dbReference type="InterPro" id="IPR036759">
    <property type="entry name" value="TPK_catalytic_sf"/>
</dbReference>
<keyword evidence="4" id="KW-0067">ATP-binding</keyword>
<dbReference type="PANTHER" id="PTHR41299">
    <property type="entry name" value="THIAMINE PYROPHOSPHOKINASE"/>
    <property type="match status" value="1"/>
</dbReference>